<dbReference type="GO" id="GO:0020037">
    <property type="term" value="F:heme binding"/>
    <property type="evidence" value="ECO:0007669"/>
    <property type="project" value="InterPro"/>
</dbReference>
<comment type="caution">
    <text evidence="17">The sequence shown here is derived from an EMBL/GenBank/DDBJ whole genome shotgun (WGS) entry which is preliminary data.</text>
</comment>
<evidence type="ECO:0000313" key="18">
    <source>
        <dbReference type="Proteomes" id="UP000675781"/>
    </source>
</evidence>
<dbReference type="Proteomes" id="UP000675781">
    <property type="component" value="Unassembled WGS sequence"/>
</dbReference>
<keyword evidence="7 13" id="KW-0408">Iron</keyword>
<comment type="catalytic activity">
    <reaction evidence="12">
        <text>heme b + 2 H(+) = protoporphyrin IX + Fe(2+)</text>
        <dbReference type="Rhea" id="RHEA:22584"/>
        <dbReference type="ChEBI" id="CHEBI:15378"/>
        <dbReference type="ChEBI" id="CHEBI:29033"/>
        <dbReference type="ChEBI" id="CHEBI:57306"/>
        <dbReference type="ChEBI" id="CHEBI:60344"/>
        <dbReference type="EC" id="4.98.1.1"/>
    </reaction>
    <physiologicalReaction direction="left-to-right" evidence="12">
        <dbReference type="Rhea" id="RHEA:22585"/>
    </physiologicalReaction>
</comment>
<gene>
    <name evidence="17" type="primary">efeB</name>
    <name evidence="17" type="ORF">KDL01_23745</name>
</gene>
<dbReference type="GO" id="GO:0004325">
    <property type="term" value="F:ferrochelatase activity"/>
    <property type="evidence" value="ECO:0007669"/>
    <property type="project" value="UniProtKB-EC"/>
</dbReference>
<dbReference type="NCBIfam" id="TIGR01413">
    <property type="entry name" value="Dyp_perox_fam"/>
    <property type="match status" value="1"/>
</dbReference>
<keyword evidence="2 13" id="KW-0575">Peroxidase</keyword>
<protein>
    <recommendedName>
        <fullName evidence="10 13">Deferrochelatase</fullName>
        <ecNumber evidence="13">1.11.1.-</ecNumber>
    </recommendedName>
    <alternativeName>
        <fullName evidence="11 13">Peroxidase EfeB</fullName>
    </alternativeName>
</protein>
<dbReference type="PROSITE" id="PS51318">
    <property type="entry name" value="TAT"/>
    <property type="match status" value="1"/>
</dbReference>
<dbReference type="GO" id="GO:0004601">
    <property type="term" value="F:peroxidase activity"/>
    <property type="evidence" value="ECO:0007669"/>
    <property type="project" value="UniProtKB-KW"/>
</dbReference>
<keyword evidence="8 17" id="KW-0456">Lyase</keyword>
<name>A0A941EQW8_9ACTN</name>
<sequence length="463" mass="48751">MQDGLINRSADRGISGPDEAAVDEAAVNEAAVDPNETADATAPRSGTSRRTLLGRTLGAAGVVAASGGAGYGVARAADSSGSAAVPAAATSDLVPFYGTHQGGIATPAQDRLAFAAFDVTSTSATDLQVMLGTWAAAAAQMTRGLPIGAVETDPQSPPIDTGEAYGLGPSALTITVGFGPGLFDERFGLANKRPAALADLPTLPGDGSLEDARSSGDLCVQACADDPTVAFHVIRNFARLARGTAVIRWSQLGFGRTSSTSTDQQTERNLMGFKDGTRNIKAEDGADLEDYVWVGGETDQSWMRGGSYLVARRIRMLIESWDTDFLADQENVFGRFKNSGAPLTGKNEFDTPDLTAKTKSGTPVIPLNAHIRLASPVTNNNQKILRRGYSYTDGIDADTGLLDAGLFFLAYQKDPRNQFVPIQRRLGSQDNLNEYIRHTGSALFAVPPGLSAAGDWWGKSLFA</sequence>
<evidence type="ECO:0000256" key="13">
    <source>
        <dbReference type="RuleBase" id="RU365017"/>
    </source>
</evidence>
<dbReference type="InterPro" id="IPR006314">
    <property type="entry name" value="Dyp_peroxidase"/>
</dbReference>
<evidence type="ECO:0000256" key="14">
    <source>
        <dbReference type="SAM" id="MobiDB-lite"/>
    </source>
</evidence>
<evidence type="ECO:0000256" key="11">
    <source>
        <dbReference type="ARBA" id="ARBA00033775"/>
    </source>
</evidence>
<evidence type="ECO:0000256" key="2">
    <source>
        <dbReference type="ARBA" id="ARBA00022559"/>
    </source>
</evidence>
<keyword evidence="5" id="KW-0732">Signal</keyword>
<evidence type="ECO:0000256" key="12">
    <source>
        <dbReference type="ARBA" id="ARBA00048856"/>
    </source>
</evidence>
<dbReference type="GO" id="GO:0005829">
    <property type="term" value="C:cytosol"/>
    <property type="evidence" value="ECO:0007669"/>
    <property type="project" value="TreeGrafter"/>
</dbReference>
<dbReference type="GO" id="GO:0046872">
    <property type="term" value="F:metal ion binding"/>
    <property type="evidence" value="ECO:0007669"/>
    <property type="project" value="UniProtKB-KW"/>
</dbReference>
<dbReference type="EMBL" id="JAGSOG010000135">
    <property type="protein sequence ID" value="MBR7836312.1"/>
    <property type="molecule type" value="Genomic_DNA"/>
</dbReference>
<proteinExistence type="inferred from homology"/>
<comment type="similarity">
    <text evidence="9 13">Belongs to the DyP-type peroxidase family.</text>
</comment>
<evidence type="ECO:0000313" key="17">
    <source>
        <dbReference type="EMBL" id="MBR7836312.1"/>
    </source>
</evidence>
<dbReference type="PANTHER" id="PTHR30521:SF4">
    <property type="entry name" value="DEFERROCHELATASE"/>
    <property type="match status" value="1"/>
</dbReference>
<dbReference type="AlphaFoldDB" id="A0A941EQW8"/>
<feature type="domain" description="Dyp-type peroxidase N-terminal" evidence="15">
    <location>
        <begin position="101"/>
        <end position="254"/>
    </location>
</feature>
<dbReference type="InterPro" id="IPR048328">
    <property type="entry name" value="Dyp_perox_C"/>
</dbReference>
<evidence type="ECO:0000256" key="7">
    <source>
        <dbReference type="ARBA" id="ARBA00023004"/>
    </source>
</evidence>
<evidence type="ECO:0000256" key="10">
    <source>
        <dbReference type="ARBA" id="ARBA00033771"/>
    </source>
</evidence>
<feature type="domain" description="Dyp-type peroxidase C-terminal" evidence="16">
    <location>
        <begin position="266"/>
        <end position="449"/>
    </location>
</feature>
<evidence type="ECO:0000256" key="9">
    <source>
        <dbReference type="ARBA" id="ARBA00025737"/>
    </source>
</evidence>
<dbReference type="GO" id="GO:0033212">
    <property type="term" value="P:iron import into cell"/>
    <property type="evidence" value="ECO:0007669"/>
    <property type="project" value="InterPro"/>
</dbReference>
<evidence type="ECO:0000256" key="4">
    <source>
        <dbReference type="ARBA" id="ARBA00022723"/>
    </source>
</evidence>
<dbReference type="InterPro" id="IPR048327">
    <property type="entry name" value="Dyp_perox_N"/>
</dbReference>
<dbReference type="GO" id="GO:0030313">
    <property type="term" value="C:cell envelope"/>
    <property type="evidence" value="ECO:0007669"/>
    <property type="project" value="UniProtKB-SubCell"/>
</dbReference>
<dbReference type="EC" id="1.11.1.-" evidence="13"/>
<evidence type="ECO:0000256" key="5">
    <source>
        <dbReference type="ARBA" id="ARBA00022729"/>
    </source>
</evidence>
<dbReference type="InterPro" id="IPR011008">
    <property type="entry name" value="Dimeric_a/b-barrel"/>
</dbReference>
<dbReference type="PROSITE" id="PS51404">
    <property type="entry name" value="DYP_PEROXIDASE"/>
    <property type="match status" value="1"/>
</dbReference>
<evidence type="ECO:0000256" key="8">
    <source>
        <dbReference type="ARBA" id="ARBA00023239"/>
    </source>
</evidence>
<dbReference type="SUPFAM" id="SSF54909">
    <property type="entry name" value="Dimeric alpha+beta barrel"/>
    <property type="match status" value="1"/>
</dbReference>
<evidence type="ECO:0000256" key="3">
    <source>
        <dbReference type="ARBA" id="ARBA00022617"/>
    </source>
</evidence>
<dbReference type="Pfam" id="PF20628">
    <property type="entry name" value="Dyp_perox_C"/>
    <property type="match status" value="1"/>
</dbReference>
<feature type="region of interest" description="Disordered" evidence="14">
    <location>
        <begin position="28"/>
        <end position="50"/>
    </location>
</feature>
<keyword evidence="6 13" id="KW-0560">Oxidoreductase</keyword>
<dbReference type="InterPro" id="IPR006311">
    <property type="entry name" value="TAT_signal"/>
</dbReference>
<keyword evidence="3 13" id="KW-0349">Heme</keyword>
<comment type="function">
    <text evidence="13">Involved in the recovery of exogenous heme iron. Extracts iron from heme while preserving the protoporphyrin ring intact.</text>
</comment>
<dbReference type="Pfam" id="PF04261">
    <property type="entry name" value="Dyp_perox_N"/>
    <property type="match status" value="1"/>
</dbReference>
<accession>A0A941EQW8</accession>
<evidence type="ECO:0000256" key="6">
    <source>
        <dbReference type="ARBA" id="ARBA00023002"/>
    </source>
</evidence>
<dbReference type="PANTHER" id="PTHR30521">
    <property type="entry name" value="DEFERROCHELATASE/PEROXIDASE"/>
    <property type="match status" value="1"/>
</dbReference>
<reference evidence="17" key="1">
    <citation type="submission" date="2021-04" db="EMBL/GenBank/DDBJ databases">
        <title>Genome based classification of Actinospica acidithermotolerans sp. nov., an actinobacterium isolated from an Indonesian hot spring.</title>
        <authorList>
            <person name="Kusuma A.B."/>
            <person name="Putra K.E."/>
            <person name="Nafisah S."/>
            <person name="Loh J."/>
            <person name="Nouioui I."/>
            <person name="Goodfellow M."/>
        </authorList>
    </citation>
    <scope>NUCLEOTIDE SEQUENCE</scope>
    <source>
        <strain evidence="17">CSCA 57</strain>
    </source>
</reference>
<comment type="cofactor">
    <cofactor evidence="13">
        <name>heme b</name>
        <dbReference type="ChEBI" id="CHEBI:60344"/>
    </cofactor>
    <text evidence="13">Binds 1 heme b (iron(II)-protoporphyrin IX) group non-covalently per subunit.</text>
</comment>
<dbReference type="InterPro" id="IPR006313">
    <property type="entry name" value="EfeB/EfeN"/>
</dbReference>
<keyword evidence="4 13" id="KW-0479">Metal-binding</keyword>
<evidence type="ECO:0000256" key="1">
    <source>
        <dbReference type="ARBA" id="ARBA00004196"/>
    </source>
</evidence>
<dbReference type="NCBIfam" id="TIGR01412">
    <property type="entry name" value="tat_substr_1"/>
    <property type="match status" value="1"/>
</dbReference>
<evidence type="ECO:0000259" key="16">
    <source>
        <dbReference type="Pfam" id="PF20628"/>
    </source>
</evidence>
<keyword evidence="18" id="KW-1185">Reference proteome</keyword>
<organism evidence="17 18">
    <name type="scientific">Actinospica durhamensis</name>
    <dbReference type="NCBI Taxonomy" id="1508375"/>
    <lineage>
        <taxon>Bacteria</taxon>
        <taxon>Bacillati</taxon>
        <taxon>Actinomycetota</taxon>
        <taxon>Actinomycetes</taxon>
        <taxon>Catenulisporales</taxon>
        <taxon>Actinospicaceae</taxon>
        <taxon>Actinospica</taxon>
    </lineage>
</organism>
<comment type="subcellular location">
    <subcellularLocation>
        <location evidence="1">Cell envelope</location>
    </subcellularLocation>
</comment>
<evidence type="ECO:0000259" key="15">
    <source>
        <dbReference type="Pfam" id="PF04261"/>
    </source>
</evidence>